<evidence type="ECO:0000313" key="2">
    <source>
        <dbReference type="EMBL" id="CAB4168678.1"/>
    </source>
</evidence>
<keyword evidence="1" id="KW-0472">Membrane</keyword>
<name>A0A6J5PHP4_9CAUD</name>
<gene>
    <name evidence="2" type="ORF">UFOVP580_11</name>
</gene>
<organism evidence="2">
    <name type="scientific">uncultured Caudovirales phage</name>
    <dbReference type="NCBI Taxonomy" id="2100421"/>
    <lineage>
        <taxon>Viruses</taxon>
        <taxon>Duplodnaviria</taxon>
        <taxon>Heunggongvirae</taxon>
        <taxon>Uroviricota</taxon>
        <taxon>Caudoviricetes</taxon>
        <taxon>Peduoviridae</taxon>
        <taxon>Maltschvirus</taxon>
        <taxon>Maltschvirus maltsch</taxon>
    </lineage>
</organism>
<keyword evidence="1" id="KW-1133">Transmembrane helix</keyword>
<proteinExistence type="predicted"/>
<feature type="transmembrane region" description="Helical" evidence="1">
    <location>
        <begin position="50"/>
        <end position="71"/>
    </location>
</feature>
<dbReference type="EMBL" id="LR796832">
    <property type="protein sequence ID" value="CAB4168678.1"/>
    <property type="molecule type" value="Genomic_DNA"/>
</dbReference>
<sequence length="77" mass="8530">MSEQKEYCGPERRHEAHITDEQIEAIAKKAATMAVQQFTDEMYKTVGKTVVSKALTVIGIVAVGFYSLAIAKGWIKL</sequence>
<accession>A0A6J5PHP4</accession>
<keyword evidence="1" id="KW-0812">Transmembrane</keyword>
<protein>
    <submittedName>
        <fullName evidence="2">Uncharacterized protein</fullName>
    </submittedName>
</protein>
<reference evidence="2" key="1">
    <citation type="submission" date="2020-04" db="EMBL/GenBank/DDBJ databases">
        <authorList>
            <person name="Chiriac C."/>
            <person name="Salcher M."/>
            <person name="Ghai R."/>
            <person name="Kavagutti S V."/>
        </authorList>
    </citation>
    <scope>NUCLEOTIDE SEQUENCE</scope>
</reference>
<evidence type="ECO:0000256" key="1">
    <source>
        <dbReference type="SAM" id="Phobius"/>
    </source>
</evidence>